<comment type="caution">
    <text evidence="1">The sequence shown here is derived from an EMBL/GenBank/DDBJ whole genome shotgun (WGS) entry which is preliminary data.</text>
</comment>
<name>A0A8T0WDR9_PANVG</name>
<dbReference type="InterPro" id="IPR036047">
    <property type="entry name" value="F-box-like_dom_sf"/>
</dbReference>
<proteinExistence type="predicted"/>
<dbReference type="Proteomes" id="UP000823388">
    <property type="component" value="Chromosome 2K"/>
</dbReference>
<organism evidence="1 2">
    <name type="scientific">Panicum virgatum</name>
    <name type="common">Blackwell switchgrass</name>
    <dbReference type="NCBI Taxonomy" id="38727"/>
    <lineage>
        <taxon>Eukaryota</taxon>
        <taxon>Viridiplantae</taxon>
        <taxon>Streptophyta</taxon>
        <taxon>Embryophyta</taxon>
        <taxon>Tracheophyta</taxon>
        <taxon>Spermatophyta</taxon>
        <taxon>Magnoliopsida</taxon>
        <taxon>Liliopsida</taxon>
        <taxon>Poales</taxon>
        <taxon>Poaceae</taxon>
        <taxon>PACMAD clade</taxon>
        <taxon>Panicoideae</taxon>
        <taxon>Panicodae</taxon>
        <taxon>Paniceae</taxon>
        <taxon>Panicinae</taxon>
        <taxon>Panicum</taxon>
        <taxon>Panicum sect. Hiantes</taxon>
    </lineage>
</organism>
<evidence type="ECO:0000313" key="2">
    <source>
        <dbReference type="Proteomes" id="UP000823388"/>
    </source>
</evidence>
<sequence>MGILKFKWFRLPQIFHSVQLHAPIPSIPFLPSPAMASRAGRILPCLEATEPERPPPALTSDIHEEIFVRVASPSDLARASAACISFRRLIGDPRFLRRYRSIHPPLLLGFISSAGFQAAEAPHPSAAIARAVARAADFSFDFVPRPNSLNHWHPCDARGGLVLVDCRRFTEADEEERLSLDFAVCDPLSRGYLLLPPMTDVLLASVELQNQDMFNSGASFIPSGGMEDETSFSVMCWMHSKTKLVVFFFSSGSDRWTVGTSTSWDDLGLHEEVDSLGSCQCVYGCFYWKVNYTNKLLKLDMDTMELSTYDLPPDHDDGDSVIVEAGEGQIAMFSQLGAATPVEYYSLLQNGTDKSHEWHMKRIIPLPAQYTSVCYLSGPAGGYIFLAGTPKEQDAGHSAFFSLEIKSFKIEMVSRKTFPFRYALPYFGLPPSMSPRRIQGYEVVSFLS</sequence>
<evidence type="ECO:0000313" key="1">
    <source>
        <dbReference type="EMBL" id="KAG2645970.1"/>
    </source>
</evidence>
<keyword evidence="2" id="KW-1185">Reference proteome</keyword>
<dbReference type="PANTHER" id="PTHR31264">
    <property type="entry name" value="OS07G0554500 PROTEIN-RELATED"/>
    <property type="match status" value="1"/>
</dbReference>
<dbReference type="PANTHER" id="PTHR31264:SF3">
    <property type="entry name" value="OS07G0554100 PROTEIN"/>
    <property type="match status" value="1"/>
</dbReference>
<accession>A0A8T0WDR9</accession>
<dbReference type="EMBL" id="CM029039">
    <property type="protein sequence ID" value="KAG2645970.1"/>
    <property type="molecule type" value="Genomic_DNA"/>
</dbReference>
<gene>
    <name evidence="1" type="ORF">PVAP13_2KG478800</name>
</gene>
<dbReference type="AlphaFoldDB" id="A0A8T0WDR9"/>
<protein>
    <recommendedName>
        <fullName evidence="3">F-box domain-containing protein</fullName>
    </recommendedName>
</protein>
<evidence type="ECO:0008006" key="3">
    <source>
        <dbReference type="Google" id="ProtNLM"/>
    </source>
</evidence>
<dbReference type="SUPFAM" id="SSF81383">
    <property type="entry name" value="F-box domain"/>
    <property type="match status" value="1"/>
</dbReference>
<reference evidence="1" key="1">
    <citation type="submission" date="2020-05" db="EMBL/GenBank/DDBJ databases">
        <title>WGS assembly of Panicum virgatum.</title>
        <authorList>
            <person name="Lovell J.T."/>
            <person name="Jenkins J."/>
            <person name="Shu S."/>
            <person name="Juenger T.E."/>
            <person name="Schmutz J."/>
        </authorList>
    </citation>
    <scope>NUCLEOTIDE SEQUENCE</scope>
    <source>
        <strain evidence="1">AP13</strain>
    </source>
</reference>